<feature type="signal peptide" evidence="7">
    <location>
        <begin position="1"/>
        <end position="21"/>
    </location>
</feature>
<evidence type="ECO:0000313" key="10">
    <source>
        <dbReference type="Proteomes" id="UP000199496"/>
    </source>
</evidence>
<evidence type="ECO:0000256" key="2">
    <source>
        <dbReference type="ARBA" id="ARBA00023136"/>
    </source>
</evidence>
<dbReference type="SUPFAM" id="SSF48452">
    <property type="entry name" value="TPR-like"/>
    <property type="match status" value="1"/>
</dbReference>
<evidence type="ECO:0000256" key="5">
    <source>
        <dbReference type="ARBA" id="ARBA00023288"/>
    </source>
</evidence>
<sequence length="254" mass="29303">MTALRSALIVLFITVLVSGCASLRQDPTQDWSASQLYEEAQAALGRGNFQQAVEYYEILQARFPFGRHAQQGQLEIAYAYYKAQEPEMALAAVDRFLQMNPRHPHVDYAYYLRGLINYERDQSALNRWFPQDQARRDPVPLQQAFEDFGTLVRTFPHSRYAEDARQRMVHLRNQLAAHELHVADFYMRRGAWLAAAQRGRYVLERYAGAEAVPDALEIMVKAYRQLHLDDLAGDALRVLALNFPERAERLEPDT</sequence>
<evidence type="ECO:0000256" key="7">
    <source>
        <dbReference type="SAM" id="SignalP"/>
    </source>
</evidence>
<dbReference type="InterPro" id="IPR017689">
    <property type="entry name" value="BamD"/>
</dbReference>
<evidence type="ECO:0000259" key="8">
    <source>
        <dbReference type="Pfam" id="PF13525"/>
    </source>
</evidence>
<dbReference type="HAMAP" id="MF_00922">
    <property type="entry name" value="OM_assembly_BamD"/>
    <property type="match status" value="1"/>
</dbReference>
<feature type="domain" description="Outer membrane lipoprotein BamD-like" evidence="8">
    <location>
        <begin position="31"/>
        <end position="233"/>
    </location>
</feature>
<dbReference type="GO" id="GO:0043165">
    <property type="term" value="P:Gram-negative-bacterium-type cell outer membrane assembly"/>
    <property type="evidence" value="ECO:0007669"/>
    <property type="project" value="UniProtKB-UniRule"/>
</dbReference>
<dbReference type="GO" id="GO:1990063">
    <property type="term" value="C:Bam protein complex"/>
    <property type="evidence" value="ECO:0007669"/>
    <property type="project" value="TreeGrafter"/>
</dbReference>
<reference evidence="9 10" key="1">
    <citation type="submission" date="2016-10" db="EMBL/GenBank/DDBJ databases">
        <authorList>
            <person name="de Groot N.N."/>
        </authorList>
    </citation>
    <scope>NUCLEOTIDE SEQUENCE [LARGE SCALE GENOMIC DNA]</scope>
    <source>
        <strain evidence="9 10">B7-7</strain>
    </source>
</reference>
<dbReference type="Gene3D" id="1.25.40.10">
    <property type="entry name" value="Tetratricopeptide repeat domain"/>
    <property type="match status" value="1"/>
</dbReference>
<dbReference type="CDD" id="cd15830">
    <property type="entry name" value="BamD"/>
    <property type="match status" value="1"/>
</dbReference>
<keyword evidence="3 6" id="KW-0564">Palmitate</keyword>
<accession>A0A1H8Z9C1</accession>
<protein>
    <recommendedName>
        <fullName evidence="6">Outer membrane protein assembly factor BamD</fullName>
    </recommendedName>
</protein>
<dbReference type="EMBL" id="FOFO01000002">
    <property type="protein sequence ID" value="SEP61030.1"/>
    <property type="molecule type" value="Genomic_DNA"/>
</dbReference>
<keyword evidence="4 6" id="KW-0998">Cell outer membrane</keyword>
<dbReference type="PANTHER" id="PTHR37423:SF1">
    <property type="entry name" value="OUTER MEMBRANE PROTEIN ASSEMBLY FACTOR BAMD"/>
    <property type="match status" value="1"/>
</dbReference>
<dbReference type="OrthoDB" id="9779191at2"/>
<dbReference type="InterPro" id="IPR011990">
    <property type="entry name" value="TPR-like_helical_dom_sf"/>
</dbReference>
<keyword evidence="5 6" id="KW-0449">Lipoprotein</keyword>
<dbReference type="NCBIfam" id="TIGR03302">
    <property type="entry name" value="OM_YfiO"/>
    <property type="match status" value="1"/>
</dbReference>
<dbReference type="STRING" id="867345.SAMN05421693_10226"/>
<keyword evidence="1 6" id="KW-0732">Signal</keyword>
<dbReference type="PROSITE" id="PS51257">
    <property type="entry name" value="PROKAR_LIPOPROTEIN"/>
    <property type="match status" value="1"/>
</dbReference>
<dbReference type="RefSeq" id="WP_090202672.1">
    <property type="nucleotide sequence ID" value="NZ_FOFO01000002.1"/>
</dbReference>
<dbReference type="PANTHER" id="PTHR37423">
    <property type="entry name" value="SOLUBLE LYTIC MUREIN TRANSGLYCOSYLASE-RELATED"/>
    <property type="match status" value="1"/>
</dbReference>
<comment type="similarity">
    <text evidence="6">Belongs to the BamD family.</text>
</comment>
<evidence type="ECO:0000256" key="6">
    <source>
        <dbReference type="HAMAP-Rule" id="MF_00922"/>
    </source>
</evidence>
<keyword evidence="2 6" id="KW-0472">Membrane</keyword>
<keyword evidence="10" id="KW-1185">Reference proteome</keyword>
<comment type="subunit">
    <text evidence="6">Part of the Bam complex.</text>
</comment>
<proteinExistence type="inferred from homology"/>
<dbReference type="InterPro" id="IPR039565">
    <property type="entry name" value="BamD-like"/>
</dbReference>
<comment type="subcellular location">
    <subcellularLocation>
        <location evidence="6">Cell outer membrane</location>
        <topology evidence="6">Lipid-anchor</topology>
    </subcellularLocation>
</comment>
<organism evidence="9 10">
    <name type="scientific">Ectothiorhodospira magna</name>
    <dbReference type="NCBI Taxonomy" id="867345"/>
    <lineage>
        <taxon>Bacteria</taxon>
        <taxon>Pseudomonadati</taxon>
        <taxon>Pseudomonadota</taxon>
        <taxon>Gammaproteobacteria</taxon>
        <taxon>Chromatiales</taxon>
        <taxon>Ectothiorhodospiraceae</taxon>
        <taxon>Ectothiorhodospira</taxon>
    </lineage>
</organism>
<gene>
    <name evidence="6" type="primary">bamD</name>
    <name evidence="9" type="ORF">SAMN05421693_10226</name>
</gene>
<comment type="function">
    <text evidence="6">Part of the outer membrane protein assembly complex, which is involved in assembly and insertion of beta-barrel proteins into the outer membrane.</text>
</comment>
<dbReference type="Proteomes" id="UP000199496">
    <property type="component" value="Unassembled WGS sequence"/>
</dbReference>
<feature type="chain" id="PRO_5011800083" description="Outer membrane protein assembly factor BamD" evidence="7">
    <location>
        <begin position="22"/>
        <end position="254"/>
    </location>
</feature>
<evidence type="ECO:0000256" key="3">
    <source>
        <dbReference type="ARBA" id="ARBA00023139"/>
    </source>
</evidence>
<dbReference type="GO" id="GO:0051205">
    <property type="term" value="P:protein insertion into membrane"/>
    <property type="evidence" value="ECO:0007669"/>
    <property type="project" value="UniProtKB-UniRule"/>
</dbReference>
<evidence type="ECO:0000313" key="9">
    <source>
        <dbReference type="EMBL" id="SEP61030.1"/>
    </source>
</evidence>
<dbReference type="Pfam" id="PF13525">
    <property type="entry name" value="YfiO"/>
    <property type="match status" value="1"/>
</dbReference>
<name>A0A1H8Z9C1_9GAMM</name>
<dbReference type="AlphaFoldDB" id="A0A1H8Z9C1"/>
<evidence type="ECO:0000256" key="1">
    <source>
        <dbReference type="ARBA" id="ARBA00022729"/>
    </source>
</evidence>
<evidence type="ECO:0000256" key="4">
    <source>
        <dbReference type="ARBA" id="ARBA00023237"/>
    </source>
</evidence>